<sequence length="1254" mass="135473">MRLPFIQLSLLFLATVGLQGEPHLDLSRAFLLNADFTADVHNKATNGNDYAGNGGTFDEVAGWDLEKGGWGVAATYSYGHQNTLHGKVVPATDPEGNNEGAALGIVNAWGGFAKYSQSVTLPAGDYLIRFQAFNANSGEETINLSGFVTEEGSEIFSTLSSFPSQQWTEFAVPFTLTETTNGRIQLGLGSANSGSGDKAGLFFHQVELFTDNDDLATYQGLLSTLTNEARSLYDAGGFHLPAGADLAAAIAAAQDPATGQSLASILDAMANLNLAMDELPQAYPPYNRLAAYIGEFEVPIDTYGRTDLIPYRDQLQTAYDNQSWDEARIDAEIARRDDLFYSVALETVSEKKYRVARRIPVDLVESSFPVGYSQAIAGDQHVLVYYDDNKNMTVAYRTLGENSFSTVTLNSRIGWDSHNYVTLIVDNEGYIHISGNMHNVPLVYFRSTRPYDASEFLELNTMVGSLEDNVTYPNFLMTNSGELLFHYRYGWSGNGYEVYNIWNPTTQTWSRFLDEALIDGQGQRNAYMKGPYYEADGYYHLYWVWRGTPDAATNHDFSYARSRDLINWETASGTPVARPMVFGENGLKVDDSATTSGTGILNGVQAHVLDSQNRIVLANMKYDDLGNSQFYLYRLRENGTWEEKRVSNWLYRYNFGGGGSLLFEITMRGLRKLGNGELGLSYSHSQYGDGEFIIDEETLEPIATRAFQFSYPEELNEVTLAGSYARPISANIDQLGPYLMHWETMGANNDRQPPGPLPPANMLEVIELEPFITNAGFENPEIAGSLPTPDEAGWTFAGPSGLAANDSALTSGNEAAPEGSQVAYLEGTASLSQTFADLIPGTTYHVDFAAAQRQSPSQAGETFDLIVDGVVVGNFAPNQGETAYQRFAAGFIAAETSHTVTFAGTNLAGGDNMVFIDDVRLFIANSPAQFSADLLTTTAAHEGEPYQAFLSSLASDPDGDALSFSKLSGPAWLQLTANGVLSGTPSARDAGSNTFTVAVSDGNGGSHQARLEILVYSALQQELANFHFETPATDNFLASPSNAGWTFAGAGVATNGSAFTAGNSEAPEGTQVAYIQGTTSLSQVLSGLTPGTSYQLLFAASQRQNKAGGQPGQTFEVTIGGAVAGSFEPPQALGSYTDYAVTFQAEQTQTTLAFVGTNLNGGDNTIFLDHVRVREIFAPLLPVVDSLSLGANGLVSLSWDSEAGRTYTILYKSDLRDGDWISLKTGIAGSGTLVTEAVSIDPALGKGFFKIRVE</sequence>
<feature type="domain" description="Dystroglycan-type cadherin-like" evidence="1">
    <location>
        <begin position="930"/>
        <end position="1022"/>
    </location>
</feature>
<proteinExistence type="predicted"/>
<dbReference type="InterPro" id="IPR006644">
    <property type="entry name" value="Cadg"/>
</dbReference>
<dbReference type="Pfam" id="PF15892">
    <property type="entry name" value="BNR_4"/>
    <property type="match status" value="1"/>
</dbReference>
<dbReference type="Proteomes" id="UP000604083">
    <property type="component" value="Unassembled WGS sequence"/>
</dbReference>
<dbReference type="EMBL" id="JAENIO010000003">
    <property type="protein sequence ID" value="MBK1832862.1"/>
    <property type="molecule type" value="Genomic_DNA"/>
</dbReference>
<dbReference type="AlphaFoldDB" id="A0A934VL51"/>
<dbReference type="Gene3D" id="2.60.120.260">
    <property type="entry name" value="Galactose-binding domain-like"/>
    <property type="match status" value="3"/>
</dbReference>
<evidence type="ECO:0000259" key="1">
    <source>
        <dbReference type="SMART" id="SM00736"/>
    </source>
</evidence>
<dbReference type="Gene3D" id="2.60.40.10">
    <property type="entry name" value="Immunoglobulins"/>
    <property type="match status" value="1"/>
</dbReference>
<keyword evidence="3" id="KW-1185">Reference proteome</keyword>
<protein>
    <submittedName>
        <fullName evidence="2">BNR-4 repeat-containing protein</fullName>
    </submittedName>
</protein>
<dbReference type="InterPro" id="IPR023296">
    <property type="entry name" value="Glyco_hydro_beta-prop_sf"/>
</dbReference>
<dbReference type="Pfam" id="PF22825">
    <property type="entry name" value="HpiC1-like"/>
    <property type="match status" value="2"/>
</dbReference>
<dbReference type="InterPro" id="IPR054720">
    <property type="entry name" value="HpiC1"/>
</dbReference>
<accession>A0A934VL51</accession>
<evidence type="ECO:0000313" key="3">
    <source>
        <dbReference type="Proteomes" id="UP000604083"/>
    </source>
</evidence>
<evidence type="ECO:0000313" key="2">
    <source>
        <dbReference type="EMBL" id="MBK1832862.1"/>
    </source>
</evidence>
<dbReference type="Pfam" id="PF05345">
    <property type="entry name" value="He_PIG"/>
    <property type="match status" value="1"/>
</dbReference>
<dbReference type="InterPro" id="IPR015919">
    <property type="entry name" value="Cadherin-like_sf"/>
</dbReference>
<dbReference type="RefSeq" id="WP_200390296.1">
    <property type="nucleotide sequence ID" value="NZ_JAENIO010000003.1"/>
</dbReference>
<reference evidence="2" key="1">
    <citation type="submission" date="2021-01" db="EMBL/GenBank/DDBJ databases">
        <title>Modified the classification status of verrucomicrobia.</title>
        <authorList>
            <person name="Feng X."/>
        </authorList>
    </citation>
    <scope>NUCLEOTIDE SEQUENCE</scope>
    <source>
        <strain evidence="2">KCTC 12986</strain>
    </source>
</reference>
<dbReference type="SUPFAM" id="SSF49313">
    <property type="entry name" value="Cadherin-like"/>
    <property type="match status" value="1"/>
</dbReference>
<name>A0A934VL51_9BACT</name>
<dbReference type="GO" id="GO:0005509">
    <property type="term" value="F:calcium ion binding"/>
    <property type="evidence" value="ECO:0007669"/>
    <property type="project" value="InterPro"/>
</dbReference>
<dbReference type="InterPro" id="IPR013783">
    <property type="entry name" value="Ig-like_fold"/>
</dbReference>
<dbReference type="GO" id="GO:0016020">
    <property type="term" value="C:membrane"/>
    <property type="evidence" value="ECO:0007669"/>
    <property type="project" value="InterPro"/>
</dbReference>
<dbReference type="SUPFAM" id="SSF75005">
    <property type="entry name" value="Arabinanase/levansucrase/invertase"/>
    <property type="match status" value="1"/>
</dbReference>
<comment type="caution">
    <text evidence="2">The sequence shown here is derived from an EMBL/GenBank/DDBJ whole genome shotgun (WGS) entry which is preliminary data.</text>
</comment>
<dbReference type="SMART" id="SM00736">
    <property type="entry name" value="CADG"/>
    <property type="match status" value="1"/>
</dbReference>
<gene>
    <name evidence="2" type="ORF">JIN78_02210</name>
</gene>
<organism evidence="2 3">
    <name type="scientific">Roseibacillus ishigakijimensis</name>
    <dbReference type="NCBI Taxonomy" id="454146"/>
    <lineage>
        <taxon>Bacteria</taxon>
        <taxon>Pseudomonadati</taxon>
        <taxon>Verrucomicrobiota</taxon>
        <taxon>Verrucomicrobiia</taxon>
        <taxon>Verrucomicrobiales</taxon>
        <taxon>Verrucomicrobiaceae</taxon>
        <taxon>Roseibacillus</taxon>
    </lineage>
</organism>